<dbReference type="AlphaFoldDB" id="A0AAW6I2Q8"/>
<feature type="domain" description="AAA-ATPase-like" evidence="1">
    <location>
        <begin position="7"/>
        <end position="203"/>
    </location>
</feature>
<protein>
    <submittedName>
        <fullName evidence="2">ATP-binding protein</fullName>
    </submittedName>
</protein>
<dbReference type="RefSeq" id="WP_195281181.1">
    <property type="nucleotide sequence ID" value="NZ_CALEGY010000101.1"/>
</dbReference>
<dbReference type="Pfam" id="PF08011">
    <property type="entry name" value="PDDEXK_9"/>
    <property type="match status" value="1"/>
</dbReference>
<keyword evidence="2" id="KW-0067">ATP-binding</keyword>
<dbReference type="InterPro" id="IPR018631">
    <property type="entry name" value="AAA-ATPase-like_dom"/>
</dbReference>
<name>A0AAW6I2Q8_9BACT</name>
<comment type="caution">
    <text evidence="2">The sequence shown here is derived from an EMBL/GenBank/DDBJ whole genome shotgun (WGS) entry which is preliminary data.</text>
</comment>
<organism evidence="2 3">
    <name type="scientific">Parabacteroides johnsonii</name>
    <dbReference type="NCBI Taxonomy" id="387661"/>
    <lineage>
        <taxon>Bacteria</taxon>
        <taxon>Pseudomonadati</taxon>
        <taxon>Bacteroidota</taxon>
        <taxon>Bacteroidia</taxon>
        <taxon>Bacteroidales</taxon>
        <taxon>Tannerellaceae</taxon>
        <taxon>Parabacteroides</taxon>
    </lineage>
</organism>
<dbReference type="Proteomes" id="UP001213646">
    <property type="component" value="Unassembled WGS sequence"/>
</dbReference>
<evidence type="ECO:0000259" key="1">
    <source>
        <dbReference type="Pfam" id="PF09820"/>
    </source>
</evidence>
<gene>
    <name evidence="2" type="ORF">PQG89_08665</name>
</gene>
<dbReference type="PANTHER" id="PTHR34825:SF1">
    <property type="entry name" value="AAA-ATPASE-LIKE DOMAIN-CONTAINING PROTEIN"/>
    <property type="match status" value="1"/>
</dbReference>
<dbReference type="GO" id="GO:0005524">
    <property type="term" value="F:ATP binding"/>
    <property type="evidence" value="ECO:0007669"/>
    <property type="project" value="UniProtKB-KW"/>
</dbReference>
<dbReference type="InterPro" id="IPR012547">
    <property type="entry name" value="PDDEXK_9"/>
</dbReference>
<dbReference type="Pfam" id="PF09820">
    <property type="entry name" value="AAA-ATPase_like"/>
    <property type="match status" value="1"/>
</dbReference>
<dbReference type="SUPFAM" id="SSF52540">
    <property type="entry name" value="P-loop containing nucleoside triphosphate hydrolases"/>
    <property type="match status" value="1"/>
</dbReference>
<dbReference type="EMBL" id="JAQPYX010000076">
    <property type="protein sequence ID" value="MDC7149495.1"/>
    <property type="molecule type" value="Genomic_DNA"/>
</dbReference>
<proteinExistence type="predicted"/>
<accession>A0AAW6I2Q8</accession>
<keyword evidence="2" id="KW-0547">Nucleotide-binding</keyword>
<reference evidence="2" key="1">
    <citation type="submission" date="2023-01" db="EMBL/GenBank/DDBJ databases">
        <title>Exploring GABA producing Bacteroides strains toward improving mental health.</title>
        <authorList>
            <person name="Yousuf B."/>
            <person name="Bouhlel N.E."/>
            <person name="Mottawea W."/>
            <person name="Hammami R."/>
        </authorList>
    </citation>
    <scope>NUCLEOTIDE SEQUENCE</scope>
    <source>
        <strain evidence="2">UO.H1047</strain>
    </source>
</reference>
<dbReference type="PANTHER" id="PTHR34825">
    <property type="entry name" value="CONSERVED PROTEIN, WITH A WEAK D-GALACTARATE DEHYDRATASE/ALTRONATE HYDROLASE DOMAIN"/>
    <property type="match status" value="1"/>
</dbReference>
<evidence type="ECO:0000313" key="3">
    <source>
        <dbReference type="Proteomes" id="UP001213646"/>
    </source>
</evidence>
<evidence type="ECO:0000313" key="2">
    <source>
        <dbReference type="EMBL" id="MDC7149495.1"/>
    </source>
</evidence>
<sequence>MMETLYPIGIQNFEKIRKEGYLYIDKTALVYRLAKTGSYYFLSRPRRFGKSLLISTLEAYFQGKKELFEGLAMERLEKDWVKYPILHLDLNISQYSSQKDLEDILNRNLVAWENLYGADPAERSLALRFAGIIQRACEKTGQRVVILVDEYDKPLLQNLHDEAMQTELRNMLKPFYGVLKTMDGCIKFALLTGVTKFGKVSVFSDLNNLMDISMDDRYVEICGITEEEIHTYLEKELQGLASRQKISYEEMCLELKKRYDGYHFVENSIGMYNPFSLLNTFAKKKLSDYWFETGTPSYLVELLKRTDYNLYDMAHTQTNADVLNSIDIVSRNPIPVIYQSGYLTIKEYDPEFQIYTLGFPNQEVEEGFVRYLLPYYSSITAVDSTFEIQKFIKEIRMGDAEAFFARLQSFFADTPYELIRNLEVHYQNVLFIVFKLVGFYVKTEYHTSRGRIDLVLQTDRYIYIMEFKLNGTAEEALQQIEDKQYALPFASDTRTLFRIGVNFSNETRNIDTWKIQTT</sequence>
<dbReference type="InterPro" id="IPR027417">
    <property type="entry name" value="P-loop_NTPase"/>
</dbReference>